<evidence type="ECO:0000259" key="18">
    <source>
        <dbReference type="PROSITE" id="PS51217"/>
    </source>
</evidence>
<evidence type="ECO:0000256" key="12">
    <source>
        <dbReference type="ARBA" id="ARBA00034808"/>
    </source>
</evidence>
<evidence type="ECO:0000256" key="6">
    <source>
        <dbReference type="ARBA" id="ARBA00022839"/>
    </source>
</evidence>
<evidence type="ECO:0000256" key="5">
    <source>
        <dbReference type="ARBA" id="ARBA00022806"/>
    </source>
</evidence>
<dbReference type="PANTHER" id="PTHR11070:SF2">
    <property type="entry name" value="ATP-DEPENDENT DNA HELICASE SRS2"/>
    <property type="match status" value="1"/>
</dbReference>
<protein>
    <recommendedName>
        <fullName evidence="12">DNA 3'-5' helicase</fullName>
        <ecNumber evidence="12">5.6.2.4</ecNumber>
    </recommendedName>
    <alternativeName>
        <fullName evidence="13">DNA 3'-5' helicase II</fullName>
    </alternativeName>
</protein>
<gene>
    <name evidence="19" type="ORF">BWR60_15010</name>
</gene>
<dbReference type="Gene3D" id="3.40.50.300">
    <property type="entry name" value="P-loop containing nucleotide triphosphate hydrolases"/>
    <property type="match status" value="4"/>
</dbReference>
<evidence type="ECO:0000256" key="10">
    <source>
        <dbReference type="ARBA" id="ARBA00023235"/>
    </source>
</evidence>
<keyword evidence="1" id="KW-0540">Nuclease</keyword>
<keyword evidence="8" id="KW-0238">DNA-binding</keyword>
<dbReference type="AlphaFoldDB" id="A0A211ZM27"/>
<keyword evidence="5 15" id="KW-0347">Helicase</keyword>
<dbReference type="PROSITE" id="PS51198">
    <property type="entry name" value="UVRD_HELICASE_ATP_BIND"/>
    <property type="match status" value="1"/>
</dbReference>
<dbReference type="GO" id="GO:0005524">
    <property type="term" value="F:ATP binding"/>
    <property type="evidence" value="ECO:0007669"/>
    <property type="project" value="UniProtKB-UniRule"/>
</dbReference>
<evidence type="ECO:0000256" key="11">
    <source>
        <dbReference type="ARBA" id="ARBA00034617"/>
    </source>
</evidence>
<keyword evidence="3" id="KW-0227">DNA damage</keyword>
<keyword evidence="7 15" id="KW-0067">ATP-binding</keyword>
<dbReference type="GO" id="GO:0000725">
    <property type="term" value="P:recombinational repair"/>
    <property type="evidence" value="ECO:0007669"/>
    <property type="project" value="TreeGrafter"/>
</dbReference>
<evidence type="ECO:0000256" key="16">
    <source>
        <dbReference type="SAM" id="MobiDB-lite"/>
    </source>
</evidence>
<feature type="binding site" evidence="15">
    <location>
        <begin position="34"/>
        <end position="41"/>
    </location>
    <ligand>
        <name>ATP</name>
        <dbReference type="ChEBI" id="CHEBI:30616"/>
    </ligand>
</feature>
<dbReference type="InterPro" id="IPR000212">
    <property type="entry name" value="DNA_helicase_UvrD/REP"/>
</dbReference>
<dbReference type="Pfam" id="PF13361">
    <property type="entry name" value="UvrD_C"/>
    <property type="match status" value="1"/>
</dbReference>
<comment type="caution">
    <text evidence="19">The sequence shown here is derived from an EMBL/GenBank/DDBJ whole genome shotgun (WGS) entry which is preliminary data.</text>
</comment>
<feature type="region of interest" description="Disordered" evidence="16">
    <location>
        <begin position="943"/>
        <end position="991"/>
    </location>
</feature>
<dbReference type="EMBL" id="NHON01000025">
    <property type="protein sequence ID" value="OWJ66335.1"/>
    <property type="molecule type" value="Genomic_DNA"/>
</dbReference>
<dbReference type="Gene3D" id="3.90.320.10">
    <property type="match status" value="1"/>
</dbReference>
<organism evidence="19 20">
    <name type="scientific">Inquilinus limosus</name>
    <dbReference type="NCBI Taxonomy" id="171674"/>
    <lineage>
        <taxon>Bacteria</taxon>
        <taxon>Pseudomonadati</taxon>
        <taxon>Pseudomonadota</taxon>
        <taxon>Alphaproteobacteria</taxon>
        <taxon>Rhodospirillales</taxon>
        <taxon>Rhodospirillaceae</taxon>
        <taxon>Inquilinus</taxon>
    </lineage>
</organism>
<name>A0A211ZM27_9PROT</name>
<sequence>MVGGRWRGMSAIRPDPTATQREASDPKQSVWVGASAGTGKTKVLTDRVLRLMLAGTPPDRILCITFTRAAAAEMANRIAATLARWATMPDDALQLALADLMGAPPATAVQTEARRLFARVLDVPGGMRIQTVHSFCQSLLRRFPVEAGLPPQFELIDDRSAAEMLERVRRQVLADDGLGWAVDRVAASVGADEFSEIVRALVAERGQLTRLLDEHGGRDSLVAGIRALLDLPEGATADSLLRDACADSALDCEAVRAAAYALLAGAKTDQDRGTAIANWLEKPDGRVVGFGDYRDAFLTATDGSIRARLATKAVAAVPGVLDALQAEAERILALTERLRAAGTADATAALLALGAALIERYRAEKARRALLDYDDLILQAGDLLERPGKSAWVLFKLDGGIDHVLIDEAQDTSPEQWRVVEALTAEFFAGFGAREDADRTIFVVGDEKQSIFSFQGADPAEFSRVHGLFDRRSREAERPFHTIPLETSFRSVSAVLELVDAVFARDPALDGVAPEPPRHFVSERRRLHGGLVELWPLLGPSESDEPPAWEPPTEQRGISDPGARLARLIAARIAGWLRDGTILESQGRPIRPGDVLILVRTRNRFFVELMRALKAADVPVGGMDRMVLTEQLAVMDLMALARFLLLPEDDLSLAELLKGPLVGFDDDRLFALAHGRRGALWAAMAASPDPAVKATRAWLAEILDRVDFQAPFELFSGVLARPCPGDPISGRRAMLGRLGPEAEDPLDEFLSLALGFERQLPPSLQRFLHWLETGTTEVKREQEQAGGQVRIMTVHGSKGLQAPIVILPDLVGMPRGGARAGEKILWPEPDSVAGALPVPLWAPRAADRPPAYREAMERADRRRDQEYRRLLYVALTRAEDRLYLLGHYATERGKPADGCWYHLVRDGLATLPDAATVAIDGVEGEGLRLHRPQADRIAGPEAVAPEAAAGAAPPDWLHRPPPPEPDPTRPLTPSRPEAEPPARSPLEGSDQGRFRRGALIHALLQALPELPPEAREAAARRYLARPQHGRDEAEQAEIVATTLAVLAQPGFEPLFGPGSRAEVPVVGLVEGRALSGQIDRLVVTPESVLVVDYKTNRPPPASIESVPRAYLVQMAAYRAALRLVYPGRTVRCALLWTEGPRLMELPPATLDRHAPGASA</sequence>
<feature type="compositionally biased region" description="Pro residues" evidence="16">
    <location>
        <begin position="959"/>
        <end position="970"/>
    </location>
</feature>
<proteinExistence type="predicted"/>
<evidence type="ECO:0000256" key="8">
    <source>
        <dbReference type="ARBA" id="ARBA00023125"/>
    </source>
</evidence>
<evidence type="ECO:0000256" key="4">
    <source>
        <dbReference type="ARBA" id="ARBA00022801"/>
    </source>
</evidence>
<dbReference type="InterPro" id="IPR014016">
    <property type="entry name" value="UvrD-like_ATP-bd"/>
</dbReference>
<dbReference type="SUPFAM" id="SSF52540">
    <property type="entry name" value="P-loop containing nucleoside triphosphate hydrolases"/>
    <property type="match status" value="1"/>
</dbReference>
<evidence type="ECO:0000256" key="7">
    <source>
        <dbReference type="ARBA" id="ARBA00022840"/>
    </source>
</evidence>
<keyword evidence="9" id="KW-0234">DNA repair</keyword>
<feature type="region of interest" description="Disordered" evidence="16">
    <location>
        <begin position="1"/>
        <end position="29"/>
    </location>
</feature>
<reference evidence="20" key="1">
    <citation type="submission" date="2017-05" db="EMBL/GenBank/DDBJ databases">
        <authorList>
            <person name="Macchi M."/>
            <person name="Festa S."/>
            <person name="Coppotelli B.M."/>
            <person name="Morelli I.S."/>
        </authorList>
    </citation>
    <scope>NUCLEOTIDE SEQUENCE [LARGE SCALE GENOMIC DNA]</scope>
    <source>
        <strain evidence="20">I</strain>
    </source>
</reference>
<dbReference type="InterPro" id="IPR014151">
    <property type="entry name" value="DNA_helicase_AddA"/>
</dbReference>
<dbReference type="GO" id="GO:0003677">
    <property type="term" value="F:DNA binding"/>
    <property type="evidence" value="ECO:0007669"/>
    <property type="project" value="UniProtKB-KW"/>
</dbReference>
<comment type="catalytic activity">
    <reaction evidence="11">
        <text>Couples ATP hydrolysis with the unwinding of duplex DNA by translocating in the 3'-5' direction.</text>
        <dbReference type="EC" id="5.6.2.4"/>
    </reaction>
</comment>
<keyword evidence="2 15" id="KW-0547">Nucleotide-binding</keyword>
<dbReference type="InterPro" id="IPR038726">
    <property type="entry name" value="PDDEXK_AddAB-type"/>
</dbReference>
<dbReference type="GO" id="GO:0043138">
    <property type="term" value="F:3'-5' DNA helicase activity"/>
    <property type="evidence" value="ECO:0007669"/>
    <property type="project" value="UniProtKB-EC"/>
</dbReference>
<dbReference type="InterPro" id="IPR014017">
    <property type="entry name" value="DNA_helicase_UvrD-like_C"/>
</dbReference>
<dbReference type="Proteomes" id="UP000196655">
    <property type="component" value="Unassembled WGS sequence"/>
</dbReference>
<evidence type="ECO:0000256" key="2">
    <source>
        <dbReference type="ARBA" id="ARBA00022741"/>
    </source>
</evidence>
<dbReference type="NCBIfam" id="TIGR02784">
    <property type="entry name" value="addA_alphas"/>
    <property type="match status" value="1"/>
</dbReference>
<dbReference type="InterPro" id="IPR027417">
    <property type="entry name" value="P-loop_NTPase"/>
</dbReference>
<evidence type="ECO:0000256" key="13">
    <source>
        <dbReference type="ARBA" id="ARBA00034923"/>
    </source>
</evidence>
<dbReference type="Pfam" id="PF12705">
    <property type="entry name" value="PDDEXK_1"/>
    <property type="match status" value="1"/>
</dbReference>
<evidence type="ECO:0000256" key="3">
    <source>
        <dbReference type="ARBA" id="ARBA00022763"/>
    </source>
</evidence>
<dbReference type="GO" id="GO:0033202">
    <property type="term" value="C:DNA helicase complex"/>
    <property type="evidence" value="ECO:0007669"/>
    <property type="project" value="TreeGrafter"/>
</dbReference>
<keyword evidence="10" id="KW-0413">Isomerase</keyword>
<feature type="compositionally biased region" description="Low complexity" evidence="16">
    <location>
        <begin position="943"/>
        <end position="955"/>
    </location>
</feature>
<evidence type="ECO:0000256" key="1">
    <source>
        <dbReference type="ARBA" id="ARBA00022722"/>
    </source>
</evidence>
<dbReference type="PANTHER" id="PTHR11070">
    <property type="entry name" value="UVRD / RECB / PCRA DNA HELICASE FAMILY MEMBER"/>
    <property type="match status" value="1"/>
</dbReference>
<dbReference type="STRING" id="1122125.GCA_000423185_00985"/>
<keyword evidence="4 15" id="KW-0378">Hydrolase</keyword>
<evidence type="ECO:0000313" key="20">
    <source>
        <dbReference type="Proteomes" id="UP000196655"/>
    </source>
</evidence>
<evidence type="ECO:0000256" key="9">
    <source>
        <dbReference type="ARBA" id="ARBA00023204"/>
    </source>
</evidence>
<feature type="domain" description="UvrD-like helicase C-terminal" evidence="18">
    <location>
        <begin position="522"/>
        <end position="799"/>
    </location>
</feature>
<evidence type="ECO:0000256" key="14">
    <source>
        <dbReference type="ARBA" id="ARBA00048988"/>
    </source>
</evidence>
<evidence type="ECO:0000313" key="19">
    <source>
        <dbReference type="EMBL" id="OWJ66335.1"/>
    </source>
</evidence>
<comment type="catalytic activity">
    <reaction evidence="14">
        <text>ATP + H2O = ADP + phosphate + H(+)</text>
        <dbReference type="Rhea" id="RHEA:13065"/>
        <dbReference type="ChEBI" id="CHEBI:15377"/>
        <dbReference type="ChEBI" id="CHEBI:15378"/>
        <dbReference type="ChEBI" id="CHEBI:30616"/>
        <dbReference type="ChEBI" id="CHEBI:43474"/>
        <dbReference type="ChEBI" id="CHEBI:456216"/>
        <dbReference type="EC" id="5.6.2.4"/>
    </reaction>
</comment>
<feature type="domain" description="UvrD-like helicase ATP-binding" evidence="17">
    <location>
        <begin position="13"/>
        <end position="492"/>
    </location>
</feature>
<dbReference type="InterPro" id="IPR011604">
    <property type="entry name" value="PDDEXK-like_dom_sf"/>
</dbReference>
<accession>A0A211ZM27</accession>
<dbReference type="Pfam" id="PF00580">
    <property type="entry name" value="UvrD-helicase"/>
    <property type="match status" value="1"/>
</dbReference>
<evidence type="ECO:0000259" key="17">
    <source>
        <dbReference type="PROSITE" id="PS51198"/>
    </source>
</evidence>
<dbReference type="SUPFAM" id="SSF52980">
    <property type="entry name" value="Restriction endonuclease-like"/>
    <property type="match status" value="1"/>
</dbReference>
<keyword evidence="6" id="KW-0269">Exonuclease</keyword>
<dbReference type="PROSITE" id="PS51217">
    <property type="entry name" value="UVRD_HELICASE_CTER"/>
    <property type="match status" value="1"/>
</dbReference>
<dbReference type="GO" id="GO:0005829">
    <property type="term" value="C:cytosol"/>
    <property type="evidence" value="ECO:0007669"/>
    <property type="project" value="TreeGrafter"/>
</dbReference>
<dbReference type="InterPro" id="IPR011335">
    <property type="entry name" value="Restrct_endonuc-II-like"/>
</dbReference>
<keyword evidence="20" id="KW-1185">Reference proteome</keyword>
<dbReference type="EC" id="5.6.2.4" evidence="12"/>
<evidence type="ECO:0000256" key="15">
    <source>
        <dbReference type="PROSITE-ProRule" id="PRU00560"/>
    </source>
</evidence>
<dbReference type="GO" id="GO:0004527">
    <property type="term" value="F:exonuclease activity"/>
    <property type="evidence" value="ECO:0007669"/>
    <property type="project" value="UniProtKB-KW"/>
</dbReference>